<name>A0A436ZVY6_ARTFL</name>
<dbReference type="GeneID" id="93589839"/>
<comment type="caution">
    <text evidence="2">The sequence shown here is derived from an EMBL/GenBank/DDBJ whole genome shotgun (WGS) entry which is preliminary data.</text>
</comment>
<sequence length="161" mass="18283">MPFYQVFHSIDLSPSQKDSLAQTITNAHSAATGALKLFVHIEFYHNTNPFQYIGGLRRPNNKVIGWVRPRGEVGENLMKEVAEEIQEGWDNTVGSEGEKELSALWINDTMLTGVEFGAILPRAFEDQAWFEEHKTEFQDRARKGDELFIEAIQGNIIDRSS</sequence>
<dbReference type="Gene3D" id="3.30.429.10">
    <property type="entry name" value="Macrophage Migration Inhibitory Factor"/>
    <property type="match status" value="1"/>
</dbReference>
<dbReference type="AlphaFoldDB" id="A0A436ZVY6"/>
<dbReference type="EMBL" id="SAEB01000009">
    <property type="protein sequence ID" value="RVD83127.1"/>
    <property type="molecule type" value="Genomic_DNA"/>
</dbReference>
<reference evidence="2 3" key="1">
    <citation type="submission" date="2019-01" db="EMBL/GenBank/DDBJ databases">
        <title>Intercellular communication is required for trap formation in the nematode-trapping fungus Duddingtonia flagrans.</title>
        <authorList>
            <person name="Youssar L."/>
            <person name="Wernet V."/>
            <person name="Hensel N."/>
            <person name="Hildebrandt H.-G."/>
            <person name="Fischer R."/>
        </authorList>
    </citation>
    <scope>NUCLEOTIDE SEQUENCE [LARGE SCALE GENOMIC DNA]</scope>
    <source>
        <strain evidence="2 3">CBS H-5679</strain>
    </source>
</reference>
<keyword evidence="3" id="KW-1185">Reference proteome</keyword>
<dbReference type="Pfam" id="PF14832">
    <property type="entry name" value="Tautomerase_3"/>
    <property type="match status" value="1"/>
</dbReference>
<proteinExistence type="predicted"/>
<accession>A0A436ZVY6</accession>
<evidence type="ECO:0000313" key="3">
    <source>
        <dbReference type="Proteomes" id="UP000283090"/>
    </source>
</evidence>
<dbReference type="InterPro" id="IPR014347">
    <property type="entry name" value="Tautomerase/MIF_sf"/>
</dbReference>
<evidence type="ECO:0000313" key="2">
    <source>
        <dbReference type="EMBL" id="RVD83127.1"/>
    </source>
</evidence>
<dbReference type="OrthoDB" id="9981319at2759"/>
<dbReference type="VEuPathDB" id="FungiDB:DFL_007528"/>
<evidence type="ECO:0000259" key="1">
    <source>
        <dbReference type="Pfam" id="PF14832"/>
    </source>
</evidence>
<dbReference type="InterPro" id="IPR028116">
    <property type="entry name" value="Cis-CaaD-like"/>
</dbReference>
<feature type="domain" description="Tautomerase cis-CaaD-like" evidence="1">
    <location>
        <begin position="1"/>
        <end position="63"/>
    </location>
</feature>
<dbReference type="Proteomes" id="UP000283090">
    <property type="component" value="Unassembled WGS sequence"/>
</dbReference>
<organism evidence="2 3">
    <name type="scientific">Arthrobotrys flagrans</name>
    <name type="common">Nematode-trapping fungus</name>
    <name type="synonym">Trichothecium flagrans</name>
    <dbReference type="NCBI Taxonomy" id="97331"/>
    <lineage>
        <taxon>Eukaryota</taxon>
        <taxon>Fungi</taxon>
        <taxon>Dikarya</taxon>
        <taxon>Ascomycota</taxon>
        <taxon>Pezizomycotina</taxon>
        <taxon>Orbiliomycetes</taxon>
        <taxon>Orbiliales</taxon>
        <taxon>Orbiliaceae</taxon>
        <taxon>Arthrobotrys</taxon>
    </lineage>
</organism>
<protein>
    <recommendedName>
        <fullName evidence="1">Tautomerase cis-CaaD-like domain-containing protein</fullName>
    </recommendedName>
</protein>
<gene>
    <name evidence="2" type="ORF">DFL_007528</name>
</gene>
<dbReference type="RefSeq" id="XP_067488671.1">
    <property type="nucleotide sequence ID" value="XM_067637123.1"/>
</dbReference>